<dbReference type="PROSITE" id="PS51549">
    <property type="entry name" value="DM13"/>
    <property type="match status" value="1"/>
</dbReference>
<dbReference type="AlphaFoldDB" id="A0A1G6DQY7"/>
<dbReference type="Pfam" id="PF10517">
    <property type="entry name" value="DM13"/>
    <property type="match status" value="1"/>
</dbReference>
<dbReference type="EMBL" id="FMXQ01000008">
    <property type="protein sequence ID" value="SDB47569.1"/>
    <property type="molecule type" value="Genomic_DNA"/>
</dbReference>
<feature type="domain" description="DM13" evidence="2">
    <location>
        <begin position="60"/>
        <end position="166"/>
    </location>
</feature>
<evidence type="ECO:0000259" key="2">
    <source>
        <dbReference type="PROSITE" id="PS51549"/>
    </source>
</evidence>
<organism evidence="3 4">
    <name type="scientific">Bauldia litoralis</name>
    <dbReference type="NCBI Taxonomy" id="665467"/>
    <lineage>
        <taxon>Bacteria</taxon>
        <taxon>Pseudomonadati</taxon>
        <taxon>Pseudomonadota</taxon>
        <taxon>Alphaproteobacteria</taxon>
        <taxon>Hyphomicrobiales</taxon>
        <taxon>Kaistiaceae</taxon>
        <taxon>Bauldia</taxon>
    </lineage>
</organism>
<dbReference type="OrthoDB" id="6106486at2"/>
<keyword evidence="4" id="KW-1185">Reference proteome</keyword>
<accession>A0A1G6DQY7</accession>
<dbReference type="Proteomes" id="UP000199071">
    <property type="component" value="Unassembled WGS sequence"/>
</dbReference>
<evidence type="ECO:0000313" key="4">
    <source>
        <dbReference type="Proteomes" id="UP000199071"/>
    </source>
</evidence>
<name>A0A1G6DQY7_9HYPH</name>
<keyword evidence="1" id="KW-1133">Transmembrane helix</keyword>
<reference evidence="3 4" key="1">
    <citation type="submission" date="2016-10" db="EMBL/GenBank/DDBJ databases">
        <authorList>
            <person name="de Groot N.N."/>
        </authorList>
    </citation>
    <scope>NUCLEOTIDE SEQUENCE [LARGE SCALE GENOMIC DNA]</scope>
    <source>
        <strain evidence="3 4">ATCC 35022</strain>
    </source>
</reference>
<evidence type="ECO:0000256" key="1">
    <source>
        <dbReference type="SAM" id="Phobius"/>
    </source>
</evidence>
<dbReference type="STRING" id="665467.SAMN02982931_03656"/>
<gene>
    <name evidence="3" type="ORF">SAMN02982931_03656</name>
</gene>
<feature type="transmembrane region" description="Helical" evidence="1">
    <location>
        <begin position="12"/>
        <end position="39"/>
    </location>
</feature>
<keyword evidence="1" id="KW-0472">Membrane</keyword>
<sequence>MAATRGGRIWRAIAIFLFGGILGTAFGVAVGLFIFPYVFPPPPATETIALEDTEALVATGEFIHADPSDPVHYGSGKVSVYEKAVFLEPDFEVGPGPAYHVYLVPKERVRVSGDVRDTMYVDLGQLRAFKGSQRYPIPDGVDLADYPSVVIWCETFSVLISPADVTPVEETSLLHSSGTDSASALKLLSTNENQG</sequence>
<evidence type="ECO:0000313" key="3">
    <source>
        <dbReference type="EMBL" id="SDB47569.1"/>
    </source>
</evidence>
<dbReference type="RefSeq" id="WP_090878591.1">
    <property type="nucleotide sequence ID" value="NZ_FMXQ01000008.1"/>
</dbReference>
<keyword evidence="1" id="KW-0812">Transmembrane</keyword>
<proteinExistence type="predicted"/>
<dbReference type="InterPro" id="IPR019545">
    <property type="entry name" value="DM13_domain"/>
</dbReference>
<protein>
    <submittedName>
        <fullName evidence="3">Electron transfer DM13</fullName>
    </submittedName>
</protein>